<proteinExistence type="predicted"/>
<gene>
    <name evidence="1" type="ORF">GCM10023321_48110</name>
</gene>
<organism evidence="1 2">
    <name type="scientific">Pseudonocardia eucalypti</name>
    <dbReference type="NCBI Taxonomy" id="648755"/>
    <lineage>
        <taxon>Bacteria</taxon>
        <taxon>Bacillati</taxon>
        <taxon>Actinomycetota</taxon>
        <taxon>Actinomycetes</taxon>
        <taxon>Pseudonocardiales</taxon>
        <taxon>Pseudonocardiaceae</taxon>
        <taxon>Pseudonocardia</taxon>
    </lineage>
</organism>
<keyword evidence="2" id="KW-1185">Reference proteome</keyword>
<dbReference type="Gene3D" id="1.10.357.10">
    <property type="entry name" value="Tetracycline Repressor, domain 2"/>
    <property type="match status" value="1"/>
</dbReference>
<comment type="caution">
    <text evidence="1">The sequence shown here is derived from an EMBL/GenBank/DDBJ whole genome shotgun (WGS) entry which is preliminary data.</text>
</comment>
<dbReference type="InterPro" id="IPR009057">
    <property type="entry name" value="Homeodomain-like_sf"/>
</dbReference>
<accession>A0ABP9QIH1</accession>
<evidence type="ECO:0000313" key="2">
    <source>
        <dbReference type="Proteomes" id="UP001428817"/>
    </source>
</evidence>
<sequence>MVKNGGGRPRQALAEAALEYLLAGGRPEQSLRALAAGIGVSHSLLLYHFGSATGLLGAVHVACEQREREHLAALRASGDDPVAVMRAMWRHLSEPALWPLYRLGFALRVRADVPTSDQQAQRDAWVDALGPLLAATGVSGPVVRDEALLWVATARGLLWELVTGADPDAVHRAAERFIAQVGAAR</sequence>
<dbReference type="EMBL" id="BAABJP010000026">
    <property type="protein sequence ID" value="GAA5162469.1"/>
    <property type="molecule type" value="Genomic_DNA"/>
</dbReference>
<name>A0ABP9QIH1_9PSEU</name>
<dbReference type="Proteomes" id="UP001428817">
    <property type="component" value="Unassembled WGS sequence"/>
</dbReference>
<dbReference type="SUPFAM" id="SSF46689">
    <property type="entry name" value="Homeodomain-like"/>
    <property type="match status" value="1"/>
</dbReference>
<protein>
    <submittedName>
        <fullName evidence="1">TetR/AcrR family transcriptional regulator</fullName>
    </submittedName>
</protein>
<evidence type="ECO:0000313" key="1">
    <source>
        <dbReference type="EMBL" id="GAA5162469.1"/>
    </source>
</evidence>
<dbReference type="RefSeq" id="WP_185065886.1">
    <property type="nucleotide sequence ID" value="NZ_BAABJP010000026.1"/>
</dbReference>
<reference evidence="2" key="1">
    <citation type="journal article" date="2019" name="Int. J. Syst. Evol. Microbiol.">
        <title>The Global Catalogue of Microorganisms (GCM) 10K type strain sequencing project: providing services to taxonomists for standard genome sequencing and annotation.</title>
        <authorList>
            <consortium name="The Broad Institute Genomics Platform"/>
            <consortium name="The Broad Institute Genome Sequencing Center for Infectious Disease"/>
            <person name="Wu L."/>
            <person name="Ma J."/>
        </authorList>
    </citation>
    <scope>NUCLEOTIDE SEQUENCE [LARGE SCALE GENOMIC DNA]</scope>
    <source>
        <strain evidence="2">JCM 18303</strain>
    </source>
</reference>